<dbReference type="GO" id="GO:0022904">
    <property type="term" value="P:respiratory electron transport chain"/>
    <property type="evidence" value="ECO:0007669"/>
    <property type="project" value="InterPro"/>
</dbReference>
<dbReference type="Gene3D" id="1.20.950.20">
    <property type="entry name" value="Transmembrane di-heme cytochromes, Chain C"/>
    <property type="match status" value="1"/>
</dbReference>
<evidence type="ECO:0000256" key="1">
    <source>
        <dbReference type="SAM" id="Phobius"/>
    </source>
</evidence>
<comment type="caution">
    <text evidence="2">The sequence shown here is derived from an EMBL/GenBank/DDBJ whole genome shotgun (WGS) entry which is preliminary data.</text>
</comment>
<feature type="transmembrane region" description="Helical" evidence="1">
    <location>
        <begin position="239"/>
        <end position="260"/>
    </location>
</feature>
<reference evidence="2 3" key="1">
    <citation type="submission" date="2018-05" db="EMBL/GenBank/DDBJ databases">
        <title>Genetic diversity of glacier-inhabiting Cryobacterium bacteria in China and description of Cryobacterium mengkeensis sp. nov. and Arthrobacter glacialis sp. nov.</title>
        <authorList>
            <person name="Liu Q."/>
            <person name="Xin Y.-H."/>
        </authorList>
    </citation>
    <scope>NUCLEOTIDE SEQUENCE [LARGE SCALE GENOMIC DNA]</scope>
    <source>
        <strain evidence="2 3">B7</strain>
    </source>
</reference>
<name>A0A2V5J9H7_9MICC</name>
<keyword evidence="3" id="KW-1185">Reference proteome</keyword>
<dbReference type="RefSeq" id="WP_110484063.1">
    <property type="nucleotide sequence ID" value="NZ_QJVC01000002.1"/>
</dbReference>
<proteinExistence type="predicted"/>
<dbReference type="GO" id="GO:0016020">
    <property type="term" value="C:membrane"/>
    <property type="evidence" value="ECO:0007669"/>
    <property type="project" value="InterPro"/>
</dbReference>
<dbReference type="AlphaFoldDB" id="A0A2V5J9H7"/>
<evidence type="ECO:0000313" key="3">
    <source>
        <dbReference type="Proteomes" id="UP000247980"/>
    </source>
</evidence>
<dbReference type="OrthoDB" id="9795587at2"/>
<dbReference type="EMBL" id="QJVC01000002">
    <property type="protein sequence ID" value="PYI39890.1"/>
    <property type="molecule type" value="Genomic_DNA"/>
</dbReference>
<keyword evidence="1" id="KW-1133">Transmembrane helix</keyword>
<feature type="transmembrane region" description="Helical" evidence="1">
    <location>
        <begin position="280"/>
        <end position="300"/>
    </location>
</feature>
<feature type="transmembrane region" description="Helical" evidence="1">
    <location>
        <begin position="137"/>
        <end position="157"/>
    </location>
</feature>
<keyword evidence="1" id="KW-0812">Transmembrane</keyword>
<feature type="transmembrane region" description="Helical" evidence="1">
    <location>
        <begin position="196"/>
        <end position="218"/>
    </location>
</feature>
<dbReference type="InterPro" id="IPR016174">
    <property type="entry name" value="Di-haem_cyt_TM"/>
</dbReference>
<dbReference type="Proteomes" id="UP000247980">
    <property type="component" value="Unassembled WGS sequence"/>
</dbReference>
<dbReference type="SUPFAM" id="SSF81342">
    <property type="entry name" value="Transmembrane di-heme cytochromes"/>
    <property type="match status" value="1"/>
</dbReference>
<accession>A0A2V5J9H7</accession>
<keyword evidence="1" id="KW-0472">Membrane</keyword>
<sequence length="317" mass="34991">MSTPKSKQGAAIAARWNGLGLWSRIGVSAGALIVLLAVAVLVARGLMSLDGVKSFMATYPGHSELPASAPVGIPAWLGWQHFLNMFFILLIIRSGWQVRTTKRPAAHWIRNNKGLIKTPGNPTKISLDLWFHLTLDALWVLNGIIFVVVLFATGQWMRIVPTSWDVFPNAISAGLQYLSLNWPTDNGWVNYNGLQLLTYFITVFIAAPLAILTGLRMSGAWPKKATTLNKIYPITTARAIHFPVMLYFVFFIVVHVTLVLATGALRNLNHMYTSSDVVNWWGFGIFAGSLVVMAAAWFLAQPLFLRPVASLMGKVTK</sequence>
<feature type="transmembrane region" description="Helical" evidence="1">
    <location>
        <begin position="21"/>
        <end position="47"/>
    </location>
</feature>
<feature type="transmembrane region" description="Helical" evidence="1">
    <location>
        <begin position="67"/>
        <end position="92"/>
    </location>
</feature>
<gene>
    <name evidence="2" type="ORF">CVS30_04335</name>
</gene>
<organism evidence="2 3">
    <name type="scientific">Arthrobacter psychrolactophilus</name>
    <dbReference type="NCBI Taxonomy" id="92442"/>
    <lineage>
        <taxon>Bacteria</taxon>
        <taxon>Bacillati</taxon>
        <taxon>Actinomycetota</taxon>
        <taxon>Actinomycetes</taxon>
        <taxon>Micrococcales</taxon>
        <taxon>Micrococcaceae</taxon>
        <taxon>Arthrobacter</taxon>
    </lineage>
</organism>
<protein>
    <submittedName>
        <fullName evidence="2">Uncharacterized protein</fullName>
    </submittedName>
</protein>
<evidence type="ECO:0000313" key="2">
    <source>
        <dbReference type="EMBL" id="PYI39890.1"/>
    </source>
</evidence>